<evidence type="ECO:0000313" key="2">
    <source>
        <dbReference type="EMBL" id="ADE84864.1"/>
    </source>
</evidence>
<reference evidence="2 3" key="2">
    <citation type="journal article" date="2010" name="J. Bacteriol.">
        <title>Complete genome sequence of the photosynthetic purple nonsulfur bacterium Rhodobacter capsulatus SB 1003.</title>
        <authorList>
            <person name="Strnad H."/>
            <person name="Lapidus A."/>
            <person name="Paces J."/>
            <person name="Ulbrich P."/>
            <person name="Vlcek C."/>
            <person name="Paces V."/>
            <person name="Haselkorn R."/>
        </authorList>
    </citation>
    <scope>NUCLEOTIDE SEQUENCE [LARGE SCALE GENOMIC DNA]</scope>
    <source>
        <strain evidence="3">ATCC BAA-309 / NBRC 16581 / SB1003</strain>
    </source>
</reference>
<sequence>MAAVSTVIWQQLLSSVSTGHTGLRLPPILLVGNPGCGKSHYARQLAAVAGVPLRRIDVGSGSSGFRIGGVE</sequence>
<dbReference type="KEGG" id="rcp:RCAP_rcc01105"/>
<organism evidence="2 3">
    <name type="scientific">Rhodobacter capsulatus (strain ATCC BAA-309 / NBRC 16581 / SB1003)</name>
    <dbReference type="NCBI Taxonomy" id="272942"/>
    <lineage>
        <taxon>Bacteria</taxon>
        <taxon>Pseudomonadati</taxon>
        <taxon>Pseudomonadota</taxon>
        <taxon>Alphaproteobacteria</taxon>
        <taxon>Rhodobacterales</taxon>
        <taxon>Rhodobacter group</taxon>
        <taxon>Rhodobacter</taxon>
    </lineage>
</organism>
<protein>
    <recommendedName>
        <fullName evidence="1">ATPase AAA-type core domain-containing protein</fullName>
    </recommendedName>
</protein>
<dbReference type="STRING" id="272942.RCAP_rcc01105"/>
<dbReference type="InterPro" id="IPR027417">
    <property type="entry name" value="P-loop_NTPase"/>
</dbReference>
<dbReference type="AlphaFoldDB" id="D5ARJ3"/>
<dbReference type="GO" id="GO:0005524">
    <property type="term" value="F:ATP binding"/>
    <property type="evidence" value="ECO:0007669"/>
    <property type="project" value="InterPro"/>
</dbReference>
<dbReference type="HOGENOM" id="CLU_2737363_0_0_5"/>
<dbReference type="Proteomes" id="UP000002361">
    <property type="component" value="Chromosome"/>
</dbReference>
<dbReference type="Pfam" id="PF00004">
    <property type="entry name" value="AAA"/>
    <property type="match status" value="1"/>
</dbReference>
<evidence type="ECO:0000259" key="1">
    <source>
        <dbReference type="Pfam" id="PF00004"/>
    </source>
</evidence>
<feature type="domain" description="ATPase AAA-type core" evidence="1">
    <location>
        <begin position="28"/>
        <end position="60"/>
    </location>
</feature>
<keyword evidence="3" id="KW-1185">Reference proteome</keyword>
<dbReference type="InterPro" id="IPR003959">
    <property type="entry name" value="ATPase_AAA_core"/>
</dbReference>
<dbReference type="SUPFAM" id="SSF52540">
    <property type="entry name" value="P-loop containing nucleoside triphosphate hydrolases"/>
    <property type="match status" value="1"/>
</dbReference>
<gene>
    <name evidence="2" type="ordered locus">RCAP_rcc01105</name>
</gene>
<reference key="1">
    <citation type="submission" date="2008-12" db="EMBL/GenBank/DDBJ databases">
        <title>Complete genome sequence of Rhodobacter capsulatus SB1003.</title>
        <authorList>
            <person name="Strnad H."/>
            <person name="Lapidus A."/>
            <person name="Vlcek C."/>
            <person name="Ulbrich P."/>
            <person name="Paces J."/>
            <person name="Maltsev N."/>
            <person name="Kumar V."/>
            <person name="Kogan Y."/>
            <person name="Milgram A."/>
            <person name="Rebrekov D."/>
            <person name="Mazur M."/>
            <person name="Cox R."/>
            <person name="Kyrpides N."/>
            <person name="Kolar M."/>
            <person name="Sachova J."/>
            <person name="Ridl J."/>
            <person name="Ivanova N."/>
            <person name="Kapatral V."/>
            <person name="Los T."/>
            <person name="Lykidis A."/>
            <person name="Mikhailova N."/>
            <person name="Reznik G."/>
            <person name="Vasieva O."/>
            <person name="Fonstein M."/>
            <person name="Paces V."/>
            <person name="Haselkorn R."/>
        </authorList>
    </citation>
    <scope>NUCLEOTIDE SEQUENCE</scope>
    <source>
        <strain>SB1003</strain>
    </source>
</reference>
<evidence type="ECO:0000313" key="3">
    <source>
        <dbReference type="Proteomes" id="UP000002361"/>
    </source>
</evidence>
<dbReference type="GO" id="GO:0016887">
    <property type="term" value="F:ATP hydrolysis activity"/>
    <property type="evidence" value="ECO:0007669"/>
    <property type="project" value="InterPro"/>
</dbReference>
<dbReference type="Gene3D" id="3.40.50.300">
    <property type="entry name" value="P-loop containing nucleotide triphosphate hydrolases"/>
    <property type="match status" value="1"/>
</dbReference>
<accession>D5ARJ3</accession>
<dbReference type="EMBL" id="CP001312">
    <property type="protein sequence ID" value="ADE84864.1"/>
    <property type="molecule type" value="Genomic_DNA"/>
</dbReference>
<name>D5ARJ3_RHOCB</name>
<proteinExistence type="predicted"/>